<organism evidence="3 4">
    <name type="scientific">Corynebacterium suranareeae</name>
    <dbReference type="NCBI Taxonomy" id="2506452"/>
    <lineage>
        <taxon>Bacteria</taxon>
        <taxon>Bacillati</taxon>
        <taxon>Actinomycetota</taxon>
        <taxon>Actinomycetes</taxon>
        <taxon>Mycobacteriales</taxon>
        <taxon>Corynebacteriaceae</taxon>
        <taxon>Corynebacterium</taxon>
    </lineage>
</organism>
<dbReference type="EMBL" id="AP017369">
    <property type="protein sequence ID" value="BAU96685.1"/>
    <property type="molecule type" value="Genomic_DNA"/>
</dbReference>
<feature type="transmembrane region" description="Helical" evidence="1">
    <location>
        <begin position="38"/>
        <end position="55"/>
    </location>
</feature>
<dbReference type="SUPFAM" id="SSF47781">
    <property type="entry name" value="RuvA domain 2-like"/>
    <property type="match status" value="1"/>
</dbReference>
<gene>
    <name evidence="3" type="primary">comEA</name>
    <name evidence="3" type="ORF">N24_2423</name>
</gene>
<keyword evidence="4" id="KW-1185">Reference proteome</keyword>
<dbReference type="InterPro" id="IPR051675">
    <property type="entry name" value="Endo/Exo/Phosphatase_dom_1"/>
</dbReference>
<dbReference type="InterPro" id="IPR010994">
    <property type="entry name" value="RuvA_2-like"/>
</dbReference>
<evidence type="ECO:0000256" key="1">
    <source>
        <dbReference type="SAM" id="Phobius"/>
    </source>
</evidence>
<feature type="domain" description="Helix-hairpin-helix DNA-binding motif class 1" evidence="2">
    <location>
        <begin position="194"/>
        <end position="213"/>
    </location>
</feature>
<reference evidence="3 4" key="1">
    <citation type="submission" date="2016-02" db="EMBL/GenBank/DDBJ databases">
        <title>Corynebacterium glutamicum N24 whole genome sequencing project.</title>
        <authorList>
            <person name="Matsutani M."/>
            <person name="Nangtapong N."/>
            <person name="Yakushi T."/>
            <person name="Matsushita K."/>
        </authorList>
    </citation>
    <scope>NUCLEOTIDE SEQUENCE [LARGE SCALE GENOMIC DNA]</scope>
    <source>
        <strain evidence="3 4">N24</strain>
    </source>
</reference>
<dbReference type="NCBIfam" id="TIGR00426">
    <property type="entry name" value="competence protein ComEA helix-hairpin-helix repeat region"/>
    <property type="match status" value="1"/>
</dbReference>
<dbReference type="GO" id="GO:0003677">
    <property type="term" value="F:DNA binding"/>
    <property type="evidence" value="ECO:0007669"/>
    <property type="project" value="InterPro"/>
</dbReference>
<keyword evidence="1" id="KW-0812">Transmembrane</keyword>
<accession>A0A160PSM0</accession>
<dbReference type="InterPro" id="IPR019554">
    <property type="entry name" value="Soluble_ligand-bd"/>
</dbReference>
<dbReference type="RefSeq" id="WP_096457533.1">
    <property type="nucleotide sequence ID" value="NZ_AP017369.1"/>
</dbReference>
<dbReference type="SMART" id="SM00278">
    <property type="entry name" value="HhH1"/>
    <property type="match status" value="2"/>
</dbReference>
<protein>
    <submittedName>
        <fullName evidence="3">DNA uptake protein</fullName>
    </submittedName>
</protein>
<evidence type="ECO:0000259" key="2">
    <source>
        <dbReference type="SMART" id="SM00278"/>
    </source>
</evidence>
<evidence type="ECO:0000313" key="3">
    <source>
        <dbReference type="EMBL" id="BAU96685.1"/>
    </source>
</evidence>
<dbReference type="InterPro" id="IPR003583">
    <property type="entry name" value="Hlx-hairpin-Hlx_DNA-bd_motif"/>
</dbReference>
<dbReference type="GO" id="GO:0006281">
    <property type="term" value="P:DNA repair"/>
    <property type="evidence" value="ECO:0007669"/>
    <property type="project" value="InterPro"/>
</dbReference>
<dbReference type="KEGG" id="csur:N24_2423"/>
<dbReference type="PANTHER" id="PTHR21180:SF32">
    <property type="entry name" value="ENDONUCLEASE_EXONUCLEASE_PHOSPHATASE FAMILY DOMAIN-CONTAINING PROTEIN 1"/>
    <property type="match status" value="1"/>
</dbReference>
<dbReference type="Pfam" id="PF12836">
    <property type="entry name" value="HHH_3"/>
    <property type="match status" value="1"/>
</dbReference>
<feature type="domain" description="Helix-hairpin-helix DNA-binding motif class 1" evidence="2">
    <location>
        <begin position="164"/>
        <end position="183"/>
    </location>
</feature>
<dbReference type="InterPro" id="IPR004509">
    <property type="entry name" value="Competence_ComEA_HhH"/>
</dbReference>
<dbReference type="Proteomes" id="UP000218244">
    <property type="component" value="Chromosome"/>
</dbReference>
<dbReference type="PANTHER" id="PTHR21180">
    <property type="entry name" value="ENDONUCLEASE/EXONUCLEASE/PHOSPHATASE FAMILY DOMAIN-CONTAINING PROTEIN 1"/>
    <property type="match status" value="1"/>
</dbReference>
<dbReference type="GO" id="GO:0015627">
    <property type="term" value="C:type II protein secretion system complex"/>
    <property type="evidence" value="ECO:0007669"/>
    <property type="project" value="TreeGrafter"/>
</dbReference>
<proteinExistence type="predicted"/>
<name>A0A160PSM0_9CORY</name>
<dbReference type="GO" id="GO:0015628">
    <property type="term" value="P:protein secretion by the type II secretion system"/>
    <property type="evidence" value="ECO:0007669"/>
    <property type="project" value="TreeGrafter"/>
</dbReference>
<keyword evidence="1" id="KW-1133">Transmembrane helix</keyword>
<dbReference type="AlphaFoldDB" id="A0A160PSM0"/>
<evidence type="ECO:0000313" key="4">
    <source>
        <dbReference type="Proteomes" id="UP000218244"/>
    </source>
</evidence>
<keyword evidence="1" id="KW-0472">Membrane</keyword>
<dbReference type="Gene3D" id="1.10.150.280">
    <property type="entry name" value="AF1531-like domain"/>
    <property type="match status" value="1"/>
</dbReference>
<sequence>MKPDIAARLKGLTQPTGEEDLLRVGYPTPRFQISTKHALVVCIVVMLGLAGWFFTREKPVNPPTMAALAETYHTPAPSSHIVVSVVGHVEKPGLVTLAEGSRVADALGIAGALPDADLTALNLAQLLIDGTQIHVLAIGEAPAPEVAPGASSAGLVSLNSATVADLITLPGVGEKTAQAIVEFRDSNGGFSSVEDLLQVKGIGPSKFEQIAALVSL</sequence>
<dbReference type="Pfam" id="PF10531">
    <property type="entry name" value="SLBB"/>
    <property type="match status" value="1"/>
</dbReference>